<dbReference type="EMBL" id="MRZV01000003">
    <property type="protein sequence ID" value="PIK62889.1"/>
    <property type="molecule type" value="Genomic_DNA"/>
</dbReference>
<organism evidence="1 2">
    <name type="scientific">Stichopus japonicus</name>
    <name type="common">Sea cucumber</name>
    <dbReference type="NCBI Taxonomy" id="307972"/>
    <lineage>
        <taxon>Eukaryota</taxon>
        <taxon>Metazoa</taxon>
        <taxon>Echinodermata</taxon>
        <taxon>Eleutherozoa</taxon>
        <taxon>Echinozoa</taxon>
        <taxon>Holothuroidea</taxon>
        <taxon>Aspidochirotacea</taxon>
        <taxon>Aspidochirotida</taxon>
        <taxon>Stichopodidae</taxon>
        <taxon>Apostichopus</taxon>
    </lineage>
</organism>
<dbReference type="OrthoDB" id="7318829at2759"/>
<sequence>MSEQCFSFTIRSLNNQLPVASVLCKVWNCSVSAQCGACLASRELCNAPEQTLHHVLSSCQVSLSLKHRYTWRHNNILFALRDLYTLTLGPAWDIAIDATVATRDGNTIVYDQHTSTIPPDILPTTTCRPDLTAIDRVQRKIHIMELTCPWDSAESFNNAQERKSDRYGPLIGDLSDIGWEVDFITVEIGVRGIIAPGTLSRHVLALNLDPNDKVSTEKVVNLLEMTVLITP</sequence>
<gene>
    <name evidence="1" type="ORF">BSL78_00124</name>
</gene>
<dbReference type="STRING" id="307972.A0A2G8LRL2"/>
<evidence type="ECO:0000313" key="1">
    <source>
        <dbReference type="EMBL" id="PIK62889.1"/>
    </source>
</evidence>
<dbReference type="Proteomes" id="UP000230750">
    <property type="component" value="Unassembled WGS sequence"/>
</dbReference>
<dbReference type="AlphaFoldDB" id="A0A2G8LRL2"/>
<proteinExistence type="predicted"/>
<accession>A0A2G8LRL2</accession>
<name>A0A2G8LRL2_STIJA</name>
<keyword evidence="2" id="KW-1185">Reference proteome</keyword>
<reference evidence="1 2" key="1">
    <citation type="journal article" date="2017" name="PLoS Biol.">
        <title>The sea cucumber genome provides insights into morphological evolution and visceral regeneration.</title>
        <authorList>
            <person name="Zhang X."/>
            <person name="Sun L."/>
            <person name="Yuan J."/>
            <person name="Sun Y."/>
            <person name="Gao Y."/>
            <person name="Zhang L."/>
            <person name="Li S."/>
            <person name="Dai H."/>
            <person name="Hamel J.F."/>
            <person name="Liu C."/>
            <person name="Yu Y."/>
            <person name="Liu S."/>
            <person name="Lin W."/>
            <person name="Guo K."/>
            <person name="Jin S."/>
            <person name="Xu P."/>
            <person name="Storey K.B."/>
            <person name="Huan P."/>
            <person name="Zhang T."/>
            <person name="Zhou Y."/>
            <person name="Zhang J."/>
            <person name="Lin C."/>
            <person name="Li X."/>
            <person name="Xing L."/>
            <person name="Huo D."/>
            <person name="Sun M."/>
            <person name="Wang L."/>
            <person name="Mercier A."/>
            <person name="Li F."/>
            <person name="Yang H."/>
            <person name="Xiang J."/>
        </authorList>
    </citation>
    <scope>NUCLEOTIDE SEQUENCE [LARGE SCALE GENOMIC DNA]</scope>
    <source>
        <strain evidence="1">Shaxun</strain>
        <tissue evidence="1">Muscle</tissue>
    </source>
</reference>
<evidence type="ECO:0000313" key="2">
    <source>
        <dbReference type="Proteomes" id="UP000230750"/>
    </source>
</evidence>
<comment type="caution">
    <text evidence="1">The sequence shown here is derived from an EMBL/GenBank/DDBJ whole genome shotgun (WGS) entry which is preliminary data.</text>
</comment>
<protein>
    <submittedName>
        <fullName evidence="1">Uncharacterized protein</fullName>
    </submittedName>
</protein>